<accession>A0ABU6DF65</accession>
<protein>
    <submittedName>
        <fullName evidence="8">MFS transporter</fullName>
    </submittedName>
</protein>
<dbReference type="InterPro" id="IPR011701">
    <property type="entry name" value="MFS"/>
</dbReference>
<comment type="subcellular location">
    <subcellularLocation>
        <location evidence="1">Cell membrane</location>
        <topology evidence="1">Multi-pass membrane protein</topology>
    </subcellularLocation>
</comment>
<dbReference type="InterPro" id="IPR001958">
    <property type="entry name" value="Tet-R_TetA/multi-R_MdtG-like"/>
</dbReference>
<evidence type="ECO:0000256" key="1">
    <source>
        <dbReference type="ARBA" id="ARBA00004651"/>
    </source>
</evidence>
<gene>
    <name evidence="8" type="ORF">P5G65_21025</name>
</gene>
<keyword evidence="2" id="KW-0813">Transport</keyword>
<dbReference type="PANTHER" id="PTHR23502:SF35">
    <property type="entry name" value="MAJOR FACILITATOR SUPERFAMILY (MFS) PROFILE DOMAIN-CONTAINING PROTEIN"/>
    <property type="match status" value="1"/>
</dbReference>
<feature type="transmembrane region" description="Helical" evidence="6">
    <location>
        <begin position="105"/>
        <end position="122"/>
    </location>
</feature>
<dbReference type="CDD" id="cd17474">
    <property type="entry name" value="MFS_YfmO_like"/>
    <property type="match status" value="1"/>
</dbReference>
<keyword evidence="4 6" id="KW-1133">Transmembrane helix</keyword>
<evidence type="ECO:0000256" key="3">
    <source>
        <dbReference type="ARBA" id="ARBA00022692"/>
    </source>
</evidence>
<keyword evidence="3 6" id="KW-0812">Transmembrane</keyword>
<keyword evidence="9" id="KW-1185">Reference proteome</keyword>
<evidence type="ECO:0000256" key="5">
    <source>
        <dbReference type="ARBA" id="ARBA00023136"/>
    </source>
</evidence>
<evidence type="ECO:0000256" key="4">
    <source>
        <dbReference type="ARBA" id="ARBA00022989"/>
    </source>
</evidence>
<evidence type="ECO:0000256" key="6">
    <source>
        <dbReference type="SAM" id="Phobius"/>
    </source>
</evidence>
<feature type="transmembrane region" description="Helical" evidence="6">
    <location>
        <begin position="235"/>
        <end position="260"/>
    </location>
</feature>
<feature type="transmembrane region" description="Helical" evidence="6">
    <location>
        <begin position="272"/>
        <end position="292"/>
    </location>
</feature>
<dbReference type="PANTHER" id="PTHR23502">
    <property type="entry name" value="MAJOR FACILITATOR SUPERFAMILY"/>
    <property type="match status" value="1"/>
</dbReference>
<feature type="transmembrane region" description="Helical" evidence="6">
    <location>
        <begin position="134"/>
        <end position="152"/>
    </location>
</feature>
<feature type="domain" description="Major facilitator superfamily (MFS) profile" evidence="7">
    <location>
        <begin position="6"/>
        <end position="385"/>
    </location>
</feature>
<dbReference type="SUPFAM" id="SSF103473">
    <property type="entry name" value="MFS general substrate transporter"/>
    <property type="match status" value="1"/>
</dbReference>
<reference evidence="8 9" key="1">
    <citation type="submission" date="2023-03" db="EMBL/GenBank/DDBJ databases">
        <title>Bacillus Genome Sequencing.</title>
        <authorList>
            <person name="Dunlap C."/>
        </authorList>
    </citation>
    <scope>NUCLEOTIDE SEQUENCE [LARGE SCALE GENOMIC DNA]</scope>
    <source>
        <strain evidence="8 9">NRS-1351</strain>
    </source>
</reference>
<feature type="transmembrane region" description="Helical" evidence="6">
    <location>
        <begin position="362"/>
        <end position="384"/>
    </location>
</feature>
<dbReference type="Gene3D" id="1.20.1720.10">
    <property type="entry name" value="Multidrug resistance protein D"/>
    <property type="match status" value="1"/>
</dbReference>
<comment type="caution">
    <text evidence="8">The sequence shown here is derived from an EMBL/GenBank/DDBJ whole genome shotgun (WGS) entry which is preliminary data.</text>
</comment>
<dbReference type="PROSITE" id="PS50850">
    <property type="entry name" value="MFS"/>
    <property type="match status" value="1"/>
</dbReference>
<dbReference type="Pfam" id="PF07690">
    <property type="entry name" value="MFS_1"/>
    <property type="match status" value="1"/>
</dbReference>
<dbReference type="RefSeq" id="WP_164819447.1">
    <property type="nucleotide sequence ID" value="NZ_JAROBY010000035.1"/>
</dbReference>
<dbReference type="Proteomes" id="UP001355653">
    <property type="component" value="Unassembled WGS sequence"/>
</dbReference>
<dbReference type="PRINTS" id="PR01035">
    <property type="entry name" value="TCRTETA"/>
</dbReference>
<evidence type="ECO:0000313" key="9">
    <source>
        <dbReference type="Proteomes" id="UP001355653"/>
    </source>
</evidence>
<feature type="transmembrane region" description="Helical" evidence="6">
    <location>
        <begin position="40"/>
        <end position="60"/>
    </location>
</feature>
<dbReference type="EMBL" id="JAROBY010000035">
    <property type="protein sequence ID" value="MEB4796392.1"/>
    <property type="molecule type" value="Genomic_DNA"/>
</dbReference>
<keyword evidence="5 6" id="KW-0472">Membrane</keyword>
<proteinExistence type="predicted"/>
<name>A0ABU6DF65_9BACL</name>
<evidence type="ECO:0000313" key="8">
    <source>
        <dbReference type="EMBL" id="MEB4796392.1"/>
    </source>
</evidence>
<evidence type="ECO:0000259" key="7">
    <source>
        <dbReference type="PROSITE" id="PS50850"/>
    </source>
</evidence>
<dbReference type="InterPro" id="IPR020846">
    <property type="entry name" value="MFS_dom"/>
</dbReference>
<dbReference type="InterPro" id="IPR036259">
    <property type="entry name" value="MFS_trans_sf"/>
</dbReference>
<feature type="transmembrane region" description="Helical" evidence="6">
    <location>
        <begin position="334"/>
        <end position="356"/>
    </location>
</feature>
<organism evidence="8 9">
    <name type="scientific">Paenibacillus chondroitinus</name>
    <dbReference type="NCBI Taxonomy" id="59842"/>
    <lineage>
        <taxon>Bacteria</taxon>
        <taxon>Bacillati</taxon>
        <taxon>Bacillota</taxon>
        <taxon>Bacilli</taxon>
        <taxon>Bacillales</taxon>
        <taxon>Paenibacillaceae</taxon>
        <taxon>Paenibacillus</taxon>
    </lineage>
</organism>
<feature type="transmembrane region" description="Helical" evidence="6">
    <location>
        <begin position="72"/>
        <end position="99"/>
    </location>
</feature>
<feature type="transmembrane region" description="Helical" evidence="6">
    <location>
        <begin position="298"/>
        <end position="322"/>
    </location>
</feature>
<evidence type="ECO:0000256" key="2">
    <source>
        <dbReference type="ARBA" id="ARBA00022448"/>
    </source>
</evidence>
<sequence length="401" mass="42592">MKLRLILYVIGFSAFAGSLGQNLYTPLLADMQKNLHTTSYMMSMTVSLFLVALAVMQVIFGSLADTKGRKKILIPALIVYAAASLGCAFSHSIGLFLVFRVLQGIGSAAIPVVGAAVIGDMFRGNELAKSMATYQLMLLLAPAVGPLLGGVIGEKFGYQGVFLFLTAIIGLLLLANMKLLVETKPRGATAKPFALGSFGVIFQNHLSAVVLLYGFAQSVVYLVYIVFLPHILGNLYHMAAGKIGVILLAMSASTIVSIKIGSWMRNQLGNKASLVFAFLLQSCTVILFALTAHLSLPMLIGDVCLFGFAMGLTVSLPVTILAEQFPEERATAIGVYNLVRYLGMAVGPVVGARLYSDTDLKPLFLTSGLAFLGLVVIGAAWIGLKRGVLDSGPIFRNGTNG</sequence>
<feature type="transmembrane region" description="Helical" evidence="6">
    <location>
        <begin position="158"/>
        <end position="181"/>
    </location>
</feature>